<dbReference type="InParanoid" id="A0A668AZW6"/>
<evidence type="ECO:0000313" key="4">
    <source>
        <dbReference type="Ensembl" id="ENSMMDP00005055601.1"/>
    </source>
</evidence>
<dbReference type="GeneTree" id="ENSGT00940000157340"/>
<dbReference type="Gene3D" id="2.30.29.30">
    <property type="entry name" value="Pleckstrin-homology domain (PH domain)/Phosphotyrosine-binding domain (PTB)"/>
    <property type="match status" value="1"/>
</dbReference>
<reference evidence="4" key="3">
    <citation type="submission" date="2025-09" db="UniProtKB">
        <authorList>
            <consortium name="Ensembl"/>
        </authorList>
    </citation>
    <scope>IDENTIFICATION</scope>
</reference>
<feature type="region of interest" description="Disordered" evidence="2">
    <location>
        <begin position="106"/>
        <end position="135"/>
    </location>
</feature>
<reference evidence="4" key="2">
    <citation type="submission" date="2025-08" db="UniProtKB">
        <authorList>
            <consortium name="Ensembl"/>
        </authorList>
    </citation>
    <scope>IDENTIFICATION</scope>
</reference>
<dbReference type="Proteomes" id="UP000472263">
    <property type="component" value="Chromosome 1"/>
</dbReference>
<dbReference type="GO" id="GO:0051015">
    <property type="term" value="F:actin filament binding"/>
    <property type="evidence" value="ECO:0007669"/>
    <property type="project" value="TreeGrafter"/>
</dbReference>
<feature type="domain" description="PH" evidence="3">
    <location>
        <begin position="1"/>
        <end position="90"/>
    </location>
</feature>
<evidence type="ECO:0000256" key="1">
    <source>
        <dbReference type="SAM" id="Coils"/>
    </source>
</evidence>
<dbReference type="Pfam" id="PF00169">
    <property type="entry name" value="PH"/>
    <property type="match status" value="1"/>
</dbReference>
<reference evidence="4" key="1">
    <citation type="submission" date="2019-06" db="EMBL/GenBank/DDBJ databases">
        <authorList>
            <consortium name="Wellcome Sanger Institute Data Sharing"/>
        </authorList>
    </citation>
    <scope>NUCLEOTIDE SEQUENCE [LARGE SCALE GENOMIC DNA]</scope>
</reference>
<dbReference type="PANTHER" id="PTHR17271">
    <property type="entry name" value="PLECKSTRIN HOMOLOGY PH DOMAIN-CONTAINING PROTEIN"/>
    <property type="match status" value="1"/>
</dbReference>
<organism evidence="4 5">
    <name type="scientific">Myripristis murdjan</name>
    <name type="common">pinecone soldierfish</name>
    <dbReference type="NCBI Taxonomy" id="586833"/>
    <lineage>
        <taxon>Eukaryota</taxon>
        <taxon>Metazoa</taxon>
        <taxon>Chordata</taxon>
        <taxon>Craniata</taxon>
        <taxon>Vertebrata</taxon>
        <taxon>Euteleostomi</taxon>
        <taxon>Actinopterygii</taxon>
        <taxon>Neopterygii</taxon>
        <taxon>Teleostei</taxon>
        <taxon>Neoteleostei</taxon>
        <taxon>Acanthomorphata</taxon>
        <taxon>Holocentriformes</taxon>
        <taxon>Holocentridae</taxon>
        <taxon>Myripristis</taxon>
    </lineage>
</organism>
<feature type="coiled-coil region" evidence="1">
    <location>
        <begin position="235"/>
        <end position="299"/>
    </location>
</feature>
<dbReference type="GO" id="GO:0015629">
    <property type="term" value="C:actin cytoskeleton"/>
    <property type="evidence" value="ECO:0007669"/>
    <property type="project" value="TreeGrafter"/>
</dbReference>
<proteinExistence type="predicted"/>
<evidence type="ECO:0000313" key="5">
    <source>
        <dbReference type="Proteomes" id="UP000472263"/>
    </source>
</evidence>
<dbReference type="PANTHER" id="PTHR17271:SF14">
    <property type="entry name" value="TRIO AND F-ACTIN-BINDING PROTEIN-LIKE ISOFORM X1"/>
    <property type="match status" value="1"/>
</dbReference>
<evidence type="ECO:0000259" key="3">
    <source>
        <dbReference type="PROSITE" id="PS50003"/>
    </source>
</evidence>
<keyword evidence="1" id="KW-0175">Coiled coil</keyword>
<protein>
    <recommendedName>
        <fullName evidence="3">PH domain-containing protein</fullName>
    </recommendedName>
</protein>
<dbReference type="PROSITE" id="PS50003">
    <property type="entry name" value="PH_DOMAIN"/>
    <property type="match status" value="1"/>
</dbReference>
<feature type="region of interest" description="Disordered" evidence="2">
    <location>
        <begin position="391"/>
        <end position="412"/>
    </location>
</feature>
<dbReference type="InterPro" id="IPR001849">
    <property type="entry name" value="PH_domain"/>
</dbReference>
<dbReference type="SUPFAM" id="SSF50729">
    <property type="entry name" value="PH domain-like"/>
    <property type="match status" value="1"/>
</dbReference>
<dbReference type="InterPro" id="IPR011993">
    <property type="entry name" value="PH-like_dom_sf"/>
</dbReference>
<name>A0A668AZW6_9TELE</name>
<dbReference type="Ensembl" id="ENSMMDT00005056661.1">
    <property type="protein sequence ID" value="ENSMMDP00005055601.1"/>
    <property type="gene ID" value="ENSMMDG00005024876.1"/>
</dbReference>
<dbReference type="InterPro" id="IPR052223">
    <property type="entry name" value="Actin_Cytoskeleton_Reg"/>
</dbReference>
<dbReference type="SMART" id="SM00233">
    <property type="entry name" value="PH"/>
    <property type="match status" value="1"/>
</dbReference>
<dbReference type="GO" id="GO:1900026">
    <property type="term" value="P:positive regulation of substrate adhesion-dependent cell spreading"/>
    <property type="evidence" value="ECO:0007669"/>
    <property type="project" value="TreeGrafter"/>
</dbReference>
<dbReference type="AlphaFoldDB" id="A0A668AZW6"/>
<sequence length="412" mass="47050">MSRLDENGKWRKHWFVLTDGSLKYYRDSEAEESDDLDGEIALTSCVNVSACDVEKNYGFQIHTKRAVFTLSALTSRIRRNWVKLLKQLTCGDSSYEATPAGIKSTVTAAASHRADPPSDLSPASQREAGEGWDREQAKRLEERNKWFEEGIPFSEMGSRWDSMELKKGSVPVPVTDTIDSEVSRKWLEFERMSFREMRSSNQALSLRQQVESIKRERVAMGMEVDSPCGPGAPCRARLEAMEAAHRSALQELQEKHAREIRELERQRDRMLEEESQAAAKAMEALRAAHREELDREVERARRLAGGAAHVDTAYRGQTPQAEVLHSELDVLSERYSQKCLELSRTEQSSRGRETELGRKERELEQLRRENQELKARLAEEISRMRPFITGQKSEMISLSKTERSASDVEVGQ</sequence>
<feature type="region of interest" description="Disordered" evidence="2">
    <location>
        <begin position="341"/>
        <end position="365"/>
    </location>
</feature>
<keyword evidence="5" id="KW-1185">Reference proteome</keyword>
<gene>
    <name evidence="4" type="primary">LOC115378564</name>
</gene>
<evidence type="ECO:0000256" key="2">
    <source>
        <dbReference type="SAM" id="MobiDB-lite"/>
    </source>
</evidence>
<accession>A0A668AZW6</accession>